<keyword evidence="2" id="KW-1185">Reference proteome</keyword>
<reference evidence="1 2" key="1">
    <citation type="submission" date="2014-02" db="EMBL/GenBank/DDBJ databases">
        <title>Single nucleus genome sequencing reveals high similarity among nuclei of an endomycorrhizal fungus.</title>
        <authorList>
            <person name="Lin K."/>
            <person name="Geurts R."/>
            <person name="Zhang Z."/>
            <person name="Limpens E."/>
            <person name="Saunders D.G."/>
            <person name="Mu D."/>
            <person name="Pang E."/>
            <person name="Cao H."/>
            <person name="Cha H."/>
            <person name="Lin T."/>
            <person name="Zhou Q."/>
            <person name="Shang Y."/>
            <person name="Li Y."/>
            <person name="Ivanov S."/>
            <person name="Sharma T."/>
            <person name="Velzen R.V."/>
            <person name="Ruijter N.D."/>
            <person name="Aanen D.K."/>
            <person name="Win J."/>
            <person name="Kamoun S."/>
            <person name="Bisseling T."/>
            <person name="Huang S."/>
        </authorList>
    </citation>
    <scope>NUCLEOTIDE SEQUENCE [LARGE SCALE GENOMIC DNA]</scope>
    <source>
        <strain evidence="2">DAOM197198w</strain>
    </source>
</reference>
<evidence type="ECO:0008006" key="3">
    <source>
        <dbReference type="Google" id="ProtNLM"/>
    </source>
</evidence>
<protein>
    <recommendedName>
        <fullName evidence="3">F-box domain-containing protein</fullName>
    </recommendedName>
</protein>
<name>A0A015ISH6_RHIIW</name>
<dbReference type="EMBL" id="JEMT01027430">
    <property type="protein sequence ID" value="EXX57185.1"/>
    <property type="molecule type" value="Genomic_DNA"/>
</dbReference>
<organism evidence="1 2">
    <name type="scientific">Rhizophagus irregularis (strain DAOM 197198w)</name>
    <name type="common">Glomus intraradices</name>
    <dbReference type="NCBI Taxonomy" id="1432141"/>
    <lineage>
        <taxon>Eukaryota</taxon>
        <taxon>Fungi</taxon>
        <taxon>Fungi incertae sedis</taxon>
        <taxon>Mucoromycota</taxon>
        <taxon>Glomeromycotina</taxon>
        <taxon>Glomeromycetes</taxon>
        <taxon>Glomerales</taxon>
        <taxon>Glomeraceae</taxon>
        <taxon>Rhizophagus</taxon>
    </lineage>
</organism>
<evidence type="ECO:0000313" key="1">
    <source>
        <dbReference type="EMBL" id="EXX57185.1"/>
    </source>
</evidence>
<evidence type="ECO:0000313" key="2">
    <source>
        <dbReference type="Proteomes" id="UP000022910"/>
    </source>
</evidence>
<dbReference type="OrthoDB" id="10372502at2759"/>
<dbReference type="HOGENOM" id="CLU_028913_2_1_1"/>
<accession>A0A015ISH6</accession>
<proteinExistence type="predicted"/>
<comment type="caution">
    <text evidence="1">The sequence shown here is derived from an EMBL/GenBank/DDBJ whole genome shotgun (WGS) entry which is preliminary data.</text>
</comment>
<sequence>MSSSKIFSGDLPELTYDIIKYLQNDFSTLHSCILVNRLWCRLAISLLWENPFSIPTENYNFIEFYLNNLNNESRSKLNEYKINDSNLLPSKTLFNYPSYLEYLNTWKFISSVEEWFETLNPRNRYYLQDSDKHSILGFKKLICMLLFKLFIENEVNLHIFEIDNPTYNSYFEDILELMLQNPNFTHNIRNLKLYISINHDSITNTSIKNRISQVINTHQILKKIVLCYRSLYLYQSLLLSNNCSNSLNTITFYYINFHGIINLDKVFDQLNVLESVHMVYCSSLNNDFIQQIVNLTKPFKLKSLFIGEMSQIESLELLLQKSSNYLENFGYGSGYRYKLPFKQQLSELVIKYCKNIKFLDLYELDYQIICLALNLIENIRQNLNYLSIGVCETLFSIGAIERSSIILRNLGQHFTFRLEYLCLTLNIKMNDFEIFLKNSQNTFIKKLLINNRGGDDILSCIKENIMKKKRVKYLAIIETTFDEYDENIYEDKELFLLKNEVKEFELYDIIIQEYSDLVIYTNTDFAKKLE</sequence>
<dbReference type="AlphaFoldDB" id="A0A015ISH6"/>
<dbReference type="STRING" id="1432141.A0A015ISH6"/>
<dbReference type="Proteomes" id="UP000022910">
    <property type="component" value="Unassembled WGS sequence"/>
</dbReference>
<gene>
    <name evidence="1" type="ORF">RirG_209460</name>
</gene>